<protein>
    <submittedName>
        <fullName evidence="1">Uncharacterized protein</fullName>
    </submittedName>
</protein>
<dbReference type="SUPFAM" id="SSF53098">
    <property type="entry name" value="Ribonuclease H-like"/>
    <property type="match status" value="1"/>
</dbReference>
<reference evidence="1" key="1">
    <citation type="submission" date="2020-05" db="EMBL/GenBank/DDBJ databases">
        <authorList>
            <person name="Chiriac C."/>
            <person name="Salcher M."/>
            <person name="Ghai R."/>
            <person name="Kavagutti S V."/>
        </authorList>
    </citation>
    <scope>NUCLEOTIDE SEQUENCE</scope>
</reference>
<dbReference type="Gene3D" id="3.30.420.10">
    <property type="entry name" value="Ribonuclease H-like superfamily/Ribonuclease H"/>
    <property type="match status" value="1"/>
</dbReference>
<evidence type="ECO:0000313" key="1">
    <source>
        <dbReference type="EMBL" id="CAB5224462.1"/>
    </source>
</evidence>
<dbReference type="InterPro" id="IPR012337">
    <property type="entry name" value="RNaseH-like_sf"/>
</dbReference>
<dbReference type="GO" id="GO:0008821">
    <property type="term" value="F:crossover junction DNA endonuclease activity"/>
    <property type="evidence" value="ECO:0007669"/>
    <property type="project" value="InterPro"/>
</dbReference>
<dbReference type="InterPro" id="IPR045290">
    <property type="entry name" value="MOC1-like"/>
</dbReference>
<dbReference type="PANTHER" id="PTHR36015">
    <property type="entry name" value="HOLLIDAY JUNCTION RESOLVASE MOC1, CHLOROPLASTIC-RELATED"/>
    <property type="match status" value="1"/>
</dbReference>
<dbReference type="GO" id="GO:0003676">
    <property type="term" value="F:nucleic acid binding"/>
    <property type="evidence" value="ECO:0007669"/>
    <property type="project" value="InterPro"/>
</dbReference>
<dbReference type="EMBL" id="LR798335">
    <property type="protein sequence ID" value="CAB5224462.1"/>
    <property type="molecule type" value="Genomic_DNA"/>
</dbReference>
<organism evidence="1">
    <name type="scientific">uncultured Caudovirales phage</name>
    <dbReference type="NCBI Taxonomy" id="2100421"/>
    <lineage>
        <taxon>Viruses</taxon>
        <taxon>Duplodnaviria</taxon>
        <taxon>Heunggongvirae</taxon>
        <taxon>Uroviricota</taxon>
        <taxon>Caudoviricetes</taxon>
        <taxon>Peduoviridae</taxon>
        <taxon>Maltschvirus</taxon>
        <taxon>Maltschvirus maltsch</taxon>
    </lineage>
</organism>
<proteinExistence type="predicted"/>
<gene>
    <name evidence="1" type="ORF">UFOVP393_87</name>
</gene>
<dbReference type="InterPro" id="IPR036397">
    <property type="entry name" value="RNaseH_sf"/>
</dbReference>
<accession>A0A6J7X1Q1</accession>
<dbReference type="CDD" id="cd22992">
    <property type="entry name" value="MOC1"/>
    <property type="match status" value="1"/>
</dbReference>
<dbReference type="PANTHER" id="PTHR36015:SF6">
    <property type="entry name" value="HOLLIDAY JUNCTION RESOLVASE MOC1, CHLOROPLASTIC-RELATED"/>
    <property type="match status" value="1"/>
</dbReference>
<name>A0A6J7X1Q1_9CAUD</name>
<sequence length="167" mass="18176">MCCKDFMKYFLGIDPGASGAIAVLDEEGHLVKVIDMPVFEVLVGKAVKRRVSPELLAGEIEPYVRSDSTAFLEQVSARPGQGVSSMFAFGESFGIIKGVLGALRVPTQMVTPNAWKKAMNLNASKDGSRAKATQMWPAQASMFKRVKDDGRAESCLIAEFGRNKVSW</sequence>